<feature type="compositionally biased region" description="Basic and acidic residues" evidence="1">
    <location>
        <begin position="186"/>
        <end position="197"/>
    </location>
</feature>
<evidence type="ECO:0000256" key="1">
    <source>
        <dbReference type="SAM" id="MobiDB-lite"/>
    </source>
</evidence>
<feature type="region of interest" description="Disordered" evidence="1">
    <location>
        <begin position="184"/>
        <end position="241"/>
    </location>
</feature>
<organism evidence="2">
    <name type="scientific">marine sediment metagenome</name>
    <dbReference type="NCBI Taxonomy" id="412755"/>
    <lineage>
        <taxon>unclassified sequences</taxon>
        <taxon>metagenomes</taxon>
        <taxon>ecological metagenomes</taxon>
    </lineage>
</organism>
<dbReference type="AlphaFoldDB" id="A0A0F9RNT2"/>
<evidence type="ECO:0000313" key="2">
    <source>
        <dbReference type="EMBL" id="KKN51482.1"/>
    </source>
</evidence>
<gene>
    <name evidence="2" type="ORF">LCGC14_0622230</name>
</gene>
<accession>A0A0F9RNT2</accession>
<feature type="region of interest" description="Disordered" evidence="1">
    <location>
        <begin position="1"/>
        <end position="52"/>
    </location>
</feature>
<proteinExistence type="predicted"/>
<feature type="compositionally biased region" description="Basic residues" evidence="1">
    <location>
        <begin position="198"/>
        <end position="210"/>
    </location>
</feature>
<comment type="caution">
    <text evidence="2">The sequence shown here is derived from an EMBL/GenBank/DDBJ whole genome shotgun (WGS) entry which is preliminary data.</text>
</comment>
<dbReference type="EMBL" id="LAZR01001062">
    <property type="protein sequence ID" value="KKN51482.1"/>
    <property type="molecule type" value="Genomic_DNA"/>
</dbReference>
<sequence>MSDDLNVENLEVDEEETEEVSSEQDDEEKDTETQEVDEETEAEDQMTPRERGMQAQIDMLTSTVTNLTGQSGELDTKGEDEMSSVLDDLEDFIADDAAFDKATGSREGLNEVLEQVLEKAVLIIAEHTNKSLPGTIDTIVKRQVAENLMANEFFRANQDLMPQRKFAAFVFNEMVAANPGTDTQEILDKHLGPEVRKRLGMGKGKGRSRQSKAPNLKAGGSRQTPSKPNKLASEIKELEGI</sequence>
<reference evidence="2" key="1">
    <citation type="journal article" date="2015" name="Nature">
        <title>Complex archaea that bridge the gap between prokaryotes and eukaryotes.</title>
        <authorList>
            <person name="Spang A."/>
            <person name="Saw J.H."/>
            <person name="Jorgensen S.L."/>
            <person name="Zaremba-Niedzwiedzka K."/>
            <person name="Martijn J."/>
            <person name="Lind A.E."/>
            <person name="van Eijk R."/>
            <person name="Schleper C."/>
            <person name="Guy L."/>
            <person name="Ettema T.J."/>
        </authorList>
    </citation>
    <scope>NUCLEOTIDE SEQUENCE</scope>
</reference>
<name>A0A0F9RNT2_9ZZZZ</name>
<feature type="compositionally biased region" description="Acidic residues" evidence="1">
    <location>
        <begin position="1"/>
        <end position="44"/>
    </location>
</feature>
<protein>
    <submittedName>
        <fullName evidence="2">Uncharacterized protein</fullName>
    </submittedName>
</protein>